<gene>
    <name evidence="1" type="ORF">ESY86_16175</name>
</gene>
<name>A0A5C6ZD36_9FLAO</name>
<comment type="caution">
    <text evidence="1">The sequence shown here is derived from an EMBL/GenBank/DDBJ whole genome shotgun (WGS) entry which is preliminary data.</text>
</comment>
<organism evidence="1 2">
    <name type="scientific">Subsaximicrobium wynnwilliamsii</name>
    <dbReference type="NCBI Taxonomy" id="291179"/>
    <lineage>
        <taxon>Bacteria</taxon>
        <taxon>Pseudomonadati</taxon>
        <taxon>Bacteroidota</taxon>
        <taxon>Flavobacteriia</taxon>
        <taxon>Flavobacteriales</taxon>
        <taxon>Flavobacteriaceae</taxon>
        <taxon>Subsaximicrobium</taxon>
    </lineage>
</organism>
<evidence type="ECO:0000313" key="1">
    <source>
        <dbReference type="EMBL" id="TXD87573.1"/>
    </source>
</evidence>
<dbReference type="RefSeq" id="WP_147087631.1">
    <property type="nucleotide sequence ID" value="NZ_VORM01000024.1"/>
</dbReference>
<protein>
    <submittedName>
        <fullName evidence="1">Uncharacterized protein</fullName>
    </submittedName>
</protein>
<keyword evidence="2" id="KW-1185">Reference proteome</keyword>
<evidence type="ECO:0000313" key="2">
    <source>
        <dbReference type="Proteomes" id="UP000321578"/>
    </source>
</evidence>
<reference evidence="1 2" key="1">
    <citation type="submission" date="2019-08" db="EMBL/GenBank/DDBJ databases">
        <title>Genomes of Subsaximicrobium wynnwilliamsii strains.</title>
        <authorList>
            <person name="Bowman J.P."/>
        </authorList>
    </citation>
    <scope>NUCLEOTIDE SEQUENCE [LARGE SCALE GENOMIC DNA]</scope>
    <source>
        <strain evidence="1 2">2-80-2</strain>
    </source>
</reference>
<proteinExistence type="predicted"/>
<accession>A0A5C6ZD36</accession>
<dbReference type="Proteomes" id="UP000321578">
    <property type="component" value="Unassembled WGS sequence"/>
</dbReference>
<dbReference type="AlphaFoldDB" id="A0A5C6ZD36"/>
<dbReference type="EMBL" id="VORO01000022">
    <property type="protein sequence ID" value="TXD87573.1"/>
    <property type="molecule type" value="Genomic_DNA"/>
</dbReference>
<sequence>MDFRLRDLPSGGQAAVASFIGRHKTQWYGCLKRYDEQPDAWATFGWARVRPEKKVLSTLRFEYKE</sequence>